<evidence type="ECO:0000313" key="3">
    <source>
        <dbReference type="EMBL" id="WWD22118.1"/>
    </source>
</evidence>
<evidence type="ECO:0000256" key="2">
    <source>
        <dbReference type="SAM" id="Phobius"/>
    </source>
</evidence>
<keyword evidence="2" id="KW-0812">Transmembrane</keyword>
<sequence>MPLFGTRKQTAKVDSSDPKRHWYALRDADEEAILGDHVPIGGIVHQTQRTKSLTTTRGEGTESSMLKSAVSSASPGLLADVPSVSKPILIGWRIGIALMFLSAGSLLYLLTCSVPSWRVNWSVVRIFLPKQDFGLLYDTAKSTEPPNSTTIASRMHSEHAFGSADDRGNAGDHDALAKRVASQAEAYGYVSVNMWGWCLSGDGAEQIICSPESMWFNLDDLVGKSPKLPATSFNPFLLHALIMHGIAMLAAMLAVIPMGLTTWRICRAKAPEIQGGWFEHGSVLVACLLCLTSWIVDRCLKKSVSHRVTAYRVESGSAVVITGVSTILLFAAFLLSAIPVVYMHMRRQSQLLKYWKNLEDYDTAFARQKDDDDDGGGDEQEGQMRISSSRRRLRDHRLTRIFFGTAEKHEDGVVNDRRRGRRVKRDRRRRGNSSRERKSRDRKRKGDRRRR</sequence>
<dbReference type="GeneID" id="43592440"/>
<keyword evidence="2" id="KW-1133">Transmembrane helix</keyword>
<dbReference type="OrthoDB" id="2564768at2759"/>
<gene>
    <name evidence="3" type="ORF">CI109_106607</name>
</gene>
<protein>
    <submittedName>
        <fullName evidence="3">Uncharacterized protein</fullName>
    </submittedName>
</protein>
<reference evidence="3" key="2">
    <citation type="submission" date="2024-01" db="EMBL/GenBank/DDBJ databases">
        <title>Comparative genomics of Cryptococcus and Kwoniella reveals pathogenesis evolution and contrasting modes of karyotype evolution via chromosome fusion or intercentromeric recombination.</title>
        <authorList>
            <person name="Coelho M.A."/>
            <person name="David-Palma M."/>
            <person name="Shea T."/>
            <person name="Bowers K."/>
            <person name="McGinley-Smith S."/>
            <person name="Mohammad A.W."/>
            <person name="Gnirke A."/>
            <person name="Yurkov A.M."/>
            <person name="Nowrousian M."/>
            <person name="Sun S."/>
            <person name="Cuomo C.A."/>
            <person name="Heitman J."/>
        </authorList>
    </citation>
    <scope>NUCLEOTIDE SEQUENCE</scope>
    <source>
        <strain evidence="3">CBS 12478</strain>
    </source>
</reference>
<evidence type="ECO:0000256" key="1">
    <source>
        <dbReference type="SAM" id="MobiDB-lite"/>
    </source>
</evidence>
<feature type="compositionally biased region" description="Basic residues" evidence="1">
    <location>
        <begin position="440"/>
        <end position="451"/>
    </location>
</feature>
<feature type="transmembrane region" description="Helical" evidence="2">
    <location>
        <begin position="316"/>
        <end position="343"/>
    </location>
</feature>
<dbReference type="RefSeq" id="XP_031857422.1">
    <property type="nucleotide sequence ID" value="XM_032008268.1"/>
</dbReference>
<proteinExistence type="predicted"/>
<dbReference type="KEGG" id="ksn:43592440"/>
<feature type="compositionally biased region" description="Basic residues" evidence="1">
    <location>
        <begin position="418"/>
        <end position="432"/>
    </location>
</feature>
<feature type="transmembrane region" description="Helical" evidence="2">
    <location>
        <begin position="90"/>
        <end position="110"/>
    </location>
</feature>
<name>A0A5M6BNM5_9TREE</name>
<feature type="region of interest" description="Disordered" evidence="1">
    <location>
        <begin position="368"/>
        <end position="391"/>
    </location>
</feature>
<dbReference type="Proteomes" id="UP000322225">
    <property type="component" value="Chromosome 12"/>
</dbReference>
<feature type="transmembrane region" description="Helical" evidence="2">
    <location>
        <begin position="277"/>
        <end position="296"/>
    </location>
</feature>
<reference evidence="3" key="1">
    <citation type="submission" date="2017-08" db="EMBL/GenBank/DDBJ databases">
        <authorList>
            <person name="Cuomo C."/>
            <person name="Billmyre B."/>
            <person name="Heitman J."/>
        </authorList>
    </citation>
    <scope>NUCLEOTIDE SEQUENCE</scope>
    <source>
        <strain evidence="3">CBS 12478</strain>
    </source>
</reference>
<dbReference type="EMBL" id="CP144062">
    <property type="protein sequence ID" value="WWD22118.1"/>
    <property type="molecule type" value="Genomic_DNA"/>
</dbReference>
<accession>A0A5M6BNM5</accession>
<keyword evidence="4" id="KW-1185">Reference proteome</keyword>
<evidence type="ECO:0000313" key="4">
    <source>
        <dbReference type="Proteomes" id="UP000322225"/>
    </source>
</evidence>
<feature type="compositionally biased region" description="Acidic residues" evidence="1">
    <location>
        <begin position="371"/>
        <end position="381"/>
    </location>
</feature>
<organism evidence="3 4">
    <name type="scientific">Kwoniella shandongensis</name>
    <dbReference type="NCBI Taxonomy" id="1734106"/>
    <lineage>
        <taxon>Eukaryota</taxon>
        <taxon>Fungi</taxon>
        <taxon>Dikarya</taxon>
        <taxon>Basidiomycota</taxon>
        <taxon>Agaricomycotina</taxon>
        <taxon>Tremellomycetes</taxon>
        <taxon>Tremellales</taxon>
        <taxon>Cryptococcaceae</taxon>
        <taxon>Kwoniella</taxon>
    </lineage>
</organism>
<feature type="transmembrane region" description="Helical" evidence="2">
    <location>
        <begin position="236"/>
        <end position="256"/>
    </location>
</feature>
<feature type="region of interest" description="Disordered" evidence="1">
    <location>
        <begin position="411"/>
        <end position="451"/>
    </location>
</feature>
<keyword evidence="2" id="KW-0472">Membrane</keyword>
<dbReference type="AlphaFoldDB" id="A0A5M6BNM5"/>